<evidence type="ECO:0000313" key="1">
    <source>
        <dbReference type="EMBL" id="CAI0397543.1"/>
    </source>
</evidence>
<dbReference type="EMBL" id="CAMGYJ010000004">
    <property type="protein sequence ID" value="CAI0397543.1"/>
    <property type="molecule type" value="Genomic_DNA"/>
</dbReference>
<organism evidence="1 2">
    <name type="scientific">Linum tenue</name>
    <dbReference type="NCBI Taxonomy" id="586396"/>
    <lineage>
        <taxon>Eukaryota</taxon>
        <taxon>Viridiplantae</taxon>
        <taxon>Streptophyta</taxon>
        <taxon>Embryophyta</taxon>
        <taxon>Tracheophyta</taxon>
        <taxon>Spermatophyta</taxon>
        <taxon>Magnoliopsida</taxon>
        <taxon>eudicotyledons</taxon>
        <taxon>Gunneridae</taxon>
        <taxon>Pentapetalae</taxon>
        <taxon>rosids</taxon>
        <taxon>fabids</taxon>
        <taxon>Malpighiales</taxon>
        <taxon>Linaceae</taxon>
        <taxon>Linum</taxon>
    </lineage>
</organism>
<dbReference type="Proteomes" id="UP001154282">
    <property type="component" value="Unassembled WGS sequence"/>
</dbReference>
<proteinExistence type="predicted"/>
<comment type="caution">
    <text evidence="1">The sequence shown here is derived from an EMBL/GenBank/DDBJ whole genome shotgun (WGS) entry which is preliminary data.</text>
</comment>
<dbReference type="AlphaFoldDB" id="A0AAV0IKH0"/>
<evidence type="ECO:0000313" key="2">
    <source>
        <dbReference type="Proteomes" id="UP001154282"/>
    </source>
</evidence>
<name>A0AAV0IKH0_9ROSI</name>
<keyword evidence="2" id="KW-1185">Reference proteome</keyword>
<protein>
    <submittedName>
        <fullName evidence="1">Uncharacterized protein</fullName>
    </submittedName>
</protein>
<accession>A0AAV0IKH0</accession>
<gene>
    <name evidence="1" type="ORF">LITE_LOCUS9579</name>
</gene>
<reference evidence="1" key="1">
    <citation type="submission" date="2022-08" db="EMBL/GenBank/DDBJ databases">
        <authorList>
            <person name="Gutierrez-Valencia J."/>
        </authorList>
    </citation>
    <scope>NUCLEOTIDE SEQUENCE</scope>
</reference>
<sequence length="116" mass="12997">MPVLLLGLHYSSFVYFSPVDFSERSVMSIFSFPDLVECRLPGRETRMLNGLFLDFPVSNHLELCLQRALTRSLDMRPAHGGSSHDLFTKDILLGGWISPLIARRLAQSCSGIAGWL</sequence>